<dbReference type="Gene3D" id="3.40.50.150">
    <property type="entry name" value="Vaccinia Virus protein VP39"/>
    <property type="match status" value="1"/>
</dbReference>
<dbReference type="Pfam" id="PF13489">
    <property type="entry name" value="Methyltransf_23"/>
    <property type="match status" value="1"/>
</dbReference>
<evidence type="ECO:0000313" key="1">
    <source>
        <dbReference type="EMBL" id="MTB72895.1"/>
    </source>
</evidence>
<name>A0A6I3IMN0_9MICO</name>
<protein>
    <submittedName>
        <fullName evidence="1">Methyltransferase domain-containing protein</fullName>
    </submittedName>
</protein>
<dbReference type="Proteomes" id="UP000431092">
    <property type="component" value="Unassembled WGS sequence"/>
</dbReference>
<comment type="caution">
    <text evidence="1">The sequence shown here is derived from an EMBL/GenBank/DDBJ whole genome shotgun (WGS) entry which is preliminary data.</text>
</comment>
<dbReference type="PANTHER" id="PTHR43861">
    <property type="entry name" value="TRANS-ACONITATE 2-METHYLTRANSFERASE-RELATED"/>
    <property type="match status" value="1"/>
</dbReference>
<sequence>MPDHADRPAARRSRGAGVETNLRTAAVWEAVQSVADDLSAQLDRPLRVLDLGGGTGGVAVALGGLGHEVTVVDPSPDALAALGRRAREAGVADRVRGVQGDASTLREVHEVGTADLVCCHGVLEFVDDPSDSLAQISAALTPHGVLSLVVAQRLAVVLARAIAGQFGQAQHALTTPEGTWGAADPLPRRFDLSSVSALVEAAGLEIIDTHGVRIFSDLVPSALVDSEADRMALLDLERAAASHPDFAILAQLGAALHVIAARH</sequence>
<keyword evidence="1" id="KW-0489">Methyltransferase</keyword>
<dbReference type="EMBL" id="WLVL01000040">
    <property type="protein sequence ID" value="MTB72895.1"/>
    <property type="molecule type" value="Genomic_DNA"/>
</dbReference>
<keyword evidence="2" id="KW-1185">Reference proteome</keyword>
<dbReference type="AlphaFoldDB" id="A0A6I3IMN0"/>
<proteinExistence type="predicted"/>
<dbReference type="SUPFAM" id="SSF53335">
    <property type="entry name" value="S-adenosyl-L-methionine-dependent methyltransferases"/>
    <property type="match status" value="1"/>
</dbReference>
<dbReference type="CDD" id="cd02440">
    <property type="entry name" value="AdoMet_MTases"/>
    <property type="match status" value="1"/>
</dbReference>
<reference evidence="1 2" key="1">
    <citation type="submission" date="2019-11" db="EMBL/GenBank/DDBJ databases">
        <title>Whole genome sequencing identifies a novel species of the genus Arsenicicoccus isolated from human blood.</title>
        <authorList>
            <person name="Jeong J.H."/>
            <person name="Kweon O.J."/>
            <person name="Kim H.R."/>
            <person name="Kim T.-H."/>
            <person name="Ha S.-M."/>
            <person name="Lee M.-K."/>
        </authorList>
    </citation>
    <scope>NUCLEOTIDE SEQUENCE [LARGE SCALE GENOMIC DNA]</scope>
    <source>
        <strain evidence="1 2">MKL-02</strain>
    </source>
</reference>
<dbReference type="GO" id="GO:0008168">
    <property type="term" value="F:methyltransferase activity"/>
    <property type="evidence" value="ECO:0007669"/>
    <property type="project" value="UniProtKB-KW"/>
</dbReference>
<keyword evidence="1" id="KW-0808">Transferase</keyword>
<dbReference type="GO" id="GO:0032259">
    <property type="term" value="P:methylation"/>
    <property type="evidence" value="ECO:0007669"/>
    <property type="project" value="UniProtKB-KW"/>
</dbReference>
<dbReference type="InterPro" id="IPR029063">
    <property type="entry name" value="SAM-dependent_MTases_sf"/>
</dbReference>
<evidence type="ECO:0000313" key="2">
    <source>
        <dbReference type="Proteomes" id="UP000431092"/>
    </source>
</evidence>
<organism evidence="1 2">
    <name type="scientific">Arsenicicoccus cauae</name>
    <dbReference type="NCBI Taxonomy" id="2663847"/>
    <lineage>
        <taxon>Bacteria</taxon>
        <taxon>Bacillati</taxon>
        <taxon>Actinomycetota</taxon>
        <taxon>Actinomycetes</taxon>
        <taxon>Micrococcales</taxon>
        <taxon>Intrasporangiaceae</taxon>
        <taxon>Arsenicicoccus</taxon>
    </lineage>
</organism>
<accession>A0A6I3IMN0</accession>
<dbReference type="RefSeq" id="WP_154594138.1">
    <property type="nucleotide sequence ID" value="NZ_WLVL01000040.1"/>
</dbReference>
<gene>
    <name evidence="1" type="ORF">GGG17_13150</name>
</gene>